<protein>
    <submittedName>
        <fullName evidence="2">Uncharacterized protein</fullName>
    </submittedName>
</protein>
<comment type="caution">
    <text evidence="2">The sequence shown here is derived from an EMBL/GenBank/DDBJ whole genome shotgun (WGS) entry which is preliminary data.</text>
</comment>
<gene>
    <name evidence="2" type="ORF">CYMTET_29882</name>
</gene>
<keyword evidence="3" id="KW-1185">Reference proteome</keyword>
<evidence type="ECO:0000256" key="1">
    <source>
        <dbReference type="SAM" id="SignalP"/>
    </source>
</evidence>
<feature type="signal peptide" evidence="1">
    <location>
        <begin position="1"/>
        <end position="36"/>
    </location>
</feature>
<feature type="non-terminal residue" evidence="2">
    <location>
        <position position="1"/>
    </location>
</feature>
<reference evidence="2 3" key="1">
    <citation type="journal article" date="2015" name="Genome Biol. Evol.">
        <title>Comparative Genomics of a Bacterivorous Green Alga Reveals Evolutionary Causalities and Consequences of Phago-Mixotrophic Mode of Nutrition.</title>
        <authorList>
            <person name="Burns J.A."/>
            <person name="Paasch A."/>
            <person name="Narechania A."/>
            <person name="Kim E."/>
        </authorList>
    </citation>
    <scope>NUCLEOTIDE SEQUENCE [LARGE SCALE GENOMIC DNA]</scope>
    <source>
        <strain evidence="2 3">PLY_AMNH</strain>
    </source>
</reference>
<evidence type="ECO:0000313" key="2">
    <source>
        <dbReference type="EMBL" id="KAK3261199.1"/>
    </source>
</evidence>
<sequence>ISPCASAHNKFKRLSMLVRLCTTVFLLVRLQEVVTGCSVSLNGYSWEASTTTIGANIWNDRTYTFSTLPTLLTNTNHIRGPHKSIAMGTTISLTLSTCSSQTFYVAVESAGPEGLF</sequence>
<dbReference type="AlphaFoldDB" id="A0AAE0KUQ5"/>
<feature type="chain" id="PRO_5042156196" evidence="1">
    <location>
        <begin position="37"/>
        <end position="116"/>
    </location>
</feature>
<accession>A0AAE0KUQ5</accession>
<dbReference type="EMBL" id="LGRX02017075">
    <property type="protein sequence ID" value="KAK3261199.1"/>
    <property type="molecule type" value="Genomic_DNA"/>
</dbReference>
<dbReference type="Proteomes" id="UP001190700">
    <property type="component" value="Unassembled WGS sequence"/>
</dbReference>
<evidence type="ECO:0000313" key="3">
    <source>
        <dbReference type="Proteomes" id="UP001190700"/>
    </source>
</evidence>
<organism evidence="2 3">
    <name type="scientific">Cymbomonas tetramitiformis</name>
    <dbReference type="NCBI Taxonomy" id="36881"/>
    <lineage>
        <taxon>Eukaryota</taxon>
        <taxon>Viridiplantae</taxon>
        <taxon>Chlorophyta</taxon>
        <taxon>Pyramimonadophyceae</taxon>
        <taxon>Pyramimonadales</taxon>
        <taxon>Pyramimonadaceae</taxon>
        <taxon>Cymbomonas</taxon>
    </lineage>
</organism>
<keyword evidence="1" id="KW-0732">Signal</keyword>
<name>A0AAE0KUQ5_9CHLO</name>
<proteinExistence type="predicted"/>